<name>A0AAD1ZUD0_9LAMI</name>
<dbReference type="PRINTS" id="PR00390">
    <property type="entry name" value="PHPHLIPASEC"/>
</dbReference>
<reference evidence="14" key="1">
    <citation type="submission" date="2023-05" db="EMBL/GenBank/DDBJ databases">
        <authorList>
            <person name="Huff M."/>
        </authorList>
    </citation>
    <scope>NUCLEOTIDE SEQUENCE</scope>
</reference>
<proteinExistence type="predicted"/>
<dbReference type="InterPro" id="IPR000008">
    <property type="entry name" value="C2_dom"/>
</dbReference>
<comment type="catalytic activity">
    <reaction evidence="1 11">
        <text>a 1,2-diacyl-sn-glycero-3-phospho-(1D-myo-inositol-4,5-bisphosphate) + H2O = 1D-myo-inositol 1,4,5-trisphosphate + a 1,2-diacyl-sn-glycerol + H(+)</text>
        <dbReference type="Rhea" id="RHEA:33179"/>
        <dbReference type="ChEBI" id="CHEBI:15377"/>
        <dbReference type="ChEBI" id="CHEBI:15378"/>
        <dbReference type="ChEBI" id="CHEBI:17815"/>
        <dbReference type="ChEBI" id="CHEBI:58456"/>
        <dbReference type="ChEBI" id="CHEBI:203600"/>
        <dbReference type="EC" id="3.1.4.11"/>
    </reaction>
</comment>
<dbReference type="PROSITE" id="PS50007">
    <property type="entry name" value="PIPLC_X_DOMAIN"/>
    <property type="match status" value="1"/>
</dbReference>
<dbReference type="SUPFAM" id="SSF47473">
    <property type="entry name" value="EF-hand"/>
    <property type="match status" value="1"/>
</dbReference>
<evidence type="ECO:0000256" key="3">
    <source>
        <dbReference type="ARBA" id="ARBA00004202"/>
    </source>
</evidence>
<keyword evidence="10" id="KW-0807">Transducer</keyword>
<dbReference type="Pfam" id="PF00168">
    <property type="entry name" value="C2"/>
    <property type="match status" value="1"/>
</dbReference>
<dbReference type="SMART" id="SM00149">
    <property type="entry name" value="PLCYc"/>
    <property type="match status" value="1"/>
</dbReference>
<dbReference type="GO" id="GO:0016042">
    <property type="term" value="P:lipid catabolic process"/>
    <property type="evidence" value="ECO:0007669"/>
    <property type="project" value="UniProtKB-KW"/>
</dbReference>
<keyword evidence="5" id="KW-1003">Cell membrane</keyword>
<dbReference type="Gene3D" id="3.20.20.190">
    <property type="entry name" value="Phosphatidylinositol (PI) phosphodiesterase"/>
    <property type="match status" value="1"/>
</dbReference>
<dbReference type="Pfam" id="PF00388">
    <property type="entry name" value="PI-PLC-X"/>
    <property type="match status" value="1"/>
</dbReference>
<evidence type="ECO:0000313" key="15">
    <source>
        <dbReference type="Proteomes" id="UP000834106"/>
    </source>
</evidence>
<keyword evidence="8 11" id="KW-0443">Lipid metabolism</keyword>
<feature type="domain" description="C2" evidence="12">
    <location>
        <begin position="404"/>
        <end position="532"/>
    </location>
</feature>
<keyword evidence="15" id="KW-1185">Reference proteome</keyword>
<feature type="domain" description="PI-PLC Y-box" evidence="13">
    <location>
        <begin position="317"/>
        <end position="403"/>
    </location>
</feature>
<evidence type="ECO:0000256" key="6">
    <source>
        <dbReference type="ARBA" id="ARBA00022801"/>
    </source>
</evidence>
<dbReference type="Pfam" id="PF00387">
    <property type="entry name" value="PI-PLC-Y"/>
    <property type="match status" value="1"/>
</dbReference>
<dbReference type="InterPro" id="IPR011992">
    <property type="entry name" value="EF-hand-dom_pair"/>
</dbReference>
<dbReference type="GO" id="GO:0005886">
    <property type="term" value="C:plasma membrane"/>
    <property type="evidence" value="ECO:0007669"/>
    <property type="project" value="UniProtKB-SubCell"/>
</dbReference>
<dbReference type="PANTHER" id="PTHR10336:SF105">
    <property type="entry name" value="PHOSPHOINOSITIDE PHOSPHOLIPASE C 1"/>
    <property type="match status" value="1"/>
</dbReference>
<dbReference type="EMBL" id="OU503048">
    <property type="protein sequence ID" value="CAI9774426.1"/>
    <property type="molecule type" value="Genomic_DNA"/>
</dbReference>
<evidence type="ECO:0000256" key="4">
    <source>
        <dbReference type="ARBA" id="ARBA00012368"/>
    </source>
</evidence>
<evidence type="ECO:0000256" key="8">
    <source>
        <dbReference type="ARBA" id="ARBA00023098"/>
    </source>
</evidence>
<dbReference type="InterPro" id="IPR001192">
    <property type="entry name" value="PI-PLC_fam"/>
</dbReference>
<dbReference type="PROSITE" id="PS50008">
    <property type="entry name" value="PIPLC_Y_DOMAIN"/>
    <property type="match status" value="1"/>
</dbReference>
<protein>
    <recommendedName>
        <fullName evidence="4 11">Phosphoinositide phospholipase C</fullName>
        <ecNumber evidence="4 11">3.1.4.11</ecNumber>
    </recommendedName>
</protein>
<dbReference type="AlphaFoldDB" id="A0AAD1ZUD0"/>
<organism evidence="14 15">
    <name type="scientific">Fraxinus pennsylvanica</name>
    <dbReference type="NCBI Taxonomy" id="56036"/>
    <lineage>
        <taxon>Eukaryota</taxon>
        <taxon>Viridiplantae</taxon>
        <taxon>Streptophyta</taxon>
        <taxon>Embryophyta</taxon>
        <taxon>Tracheophyta</taxon>
        <taxon>Spermatophyta</taxon>
        <taxon>Magnoliopsida</taxon>
        <taxon>eudicotyledons</taxon>
        <taxon>Gunneridae</taxon>
        <taxon>Pentapetalae</taxon>
        <taxon>asterids</taxon>
        <taxon>lamiids</taxon>
        <taxon>Lamiales</taxon>
        <taxon>Oleaceae</taxon>
        <taxon>Oleeae</taxon>
        <taxon>Fraxinus</taxon>
    </lineage>
</organism>
<dbReference type="SUPFAM" id="SSF51695">
    <property type="entry name" value="PLC-like phosphodiesterases"/>
    <property type="match status" value="1"/>
</dbReference>
<dbReference type="InterPro" id="IPR035892">
    <property type="entry name" value="C2_domain_sf"/>
</dbReference>
<dbReference type="CDD" id="cd00275">
    <property type="entry name" value="C2_PLC_like"/>
    <property type="match status" value="1"/>
</dbReference>
<dbReference type="SMART" id="SM00239">
    <property type="entry name" value="C2"/>
    <property type="match status" value="1"/>
</dbReference>
<evidence type="ECO:0000256" key="2">
    <source>
        <dbReference type="ARBA" id="ARBA00001913"/>
    </source>
</evidence>
<dbReference type="InterPro" id="IPR001711">
    <property type="entry name" value="PLipase_C_Pinositol-sp_Y"/>
</dbReference>
<evidence type="ECO:0000313" key="14">
    <source>
        <dbReference type="EMBL" id="CAI9774426.1"/>
    </source>
</evidence>
<keyword evidence="9" id="KW-0472">Membrane</keyword>
<dbReference type="FunFam" id="3.20.20.190:FF:000010">
    <property type="entry name" value="Phosphoinositide phospholipase C"/>
    <property type="match status" value="1"/>
</dbReference>
<comment type="cofactor">
    <cofactor evidence="2">
        <name>Ca(2+)</name>
        <dbReference type="ChEBI" id="CHEBI:29108"/>
    </cofactor>
</comment>
<dbReference type="PANTHER" id="PTHR10336">
    <property type="entry name" value="PHOSPHOINOSITIDE-SPECIFIC PHOSPHOLIPASE C FAMILY PROTEIN"/>
    <property type="match status" value="1"/>
</dbReference>
<dbReference type="Gene3D" id="2.60.40.150">
    <property type="entry name" value="C2 domain"/>
    <property type="match status" value="1"/>
</dbReference>
<dbReference type="InterPro" id="IPR015359">
    <property type="entry name" value="PLC_EF-hand-like"/>
</dbReference>
<gene>
    <name evidence="14" type="ORF">FPE_LOCUS21856</name>
</gene>
<dbReference type="Pfam" id="PF09279">
    <property type="entry name" value="EF-hand_like"/>
    <property type="match status" value="1"/>
</dbReference>
<evidence type="ECO:0000256" key="9">
    <source>
        <dbReference type="ARBA" id="ARBA00023136"/>
    </source>
</evidence>
<evidence type="ECO:0000259" key="12">
    <source>
        <dbReference type="PROSITE" id="PS50004"/>
    </source>
</evidence>
<dbReference type="GO" id="GO:0048015">
    <property type="term" value="P:phosphatidylinositol-mediated signaling"/>
    <property type="evidence" value="ECO:0007669"/>
    <property type="project" value="TreeGrafter"/>
</dbReference>
<evidence type="ECO:0000259" key="13">
    <source>
        <dbReference type="PROSITE" id="PS50008"/>
    </source>
</evidence>
<dbReference type="FunFam" id="2.60.40.150:FF:000060">
    <property type="entry name" value="Phosphoinositide phospholipase C"/>
    <property type="match status" value="1"/>
</dbReference>
<keyword evidence="6 11" id="KW-0378">Hydrolase</keyword>
<comment type="subcellular location">
    <subcellularLocation>
        <location evidence="3">Cell membrane</location>
        <topology evidence="3">Peripheral membrane protein</topology>
    </subcellularLocation>
</comment>
<evidence type="ECO:0000256" key="7">
    <source>
        <dbReference type="ARBA" id="ARBA00022963"/>
    </source>
</evidence>
<dbReference type="GO" id="GO:0006950">
    <property type="term" value="P:response to stress"/>
    <property type="evidence" value="ECO:0007669"/>
    <property type="project" value="UniProtKB-ARBA"/>
</dbReference>
<dbReference type="PROSITE" id="PS50004">
    <property type="entry name" value="C2"/>
    <property type="match status" value="1"/>
</dbReference>
<dbReference type="SMART" id="SM00148">
    <property type="entry name" value="PLCXc"/>
    <property type="match status" value="1"/>
</dbReference>
<dbReference type="Proteomes" id="UP000834106">
    <property type="component" value="Chromosome 13"/>
</dbReference>
<accession>A0AAD1ZUD0</accession>
<evidence type="ECO:0000256" key="11">
    <source>
        <dbReference type="RuleBase" id="RU361133"/>
    </source>
</evidence>
<dbReference type="GO" id="GO:0004435">
    <property type="term" value="F:phosphatidylinositol-4,5-bisphosphate phospholipase C activity"/>
    <property type="evidence" value="ECO:0007669"/>
    <property type="project" value="UniProtKB-EC"/>
</dbReference>
<dbReference type="EC" id="3.1.4.11" evidence="4 11"/>
<dbReference type="InterPro" id="IPR000909">
    <property type="entry name" value="PLipase_C_PInositol-sp_X_dom"/>
</dbReference>
<sequence>MLKQHFRVCCCFWRHFNLVSPQVHGDIKEIFQQYSEDELMTVNNLHTFLKDFQKEYDASKEQAQEIMNNLRHLHLFPRKGLHVEAFFRYLLSDHNLPLSTKVHHDMKAPLYHYFMYTGHNSYLTGNQVYSKSSIRPIVKALRKGVRVIELDLWPNSRKTGVNVLHGGTFTAPVKLSKCLIAIKDNAFSASAYPVIITFEDHLPQELQTKVAQMVKGIFGEMLYQPKPDSQEFPSPEELKKKIIISTKPPKEHLESQSENRVQNLQEDQLYDLGEDEEEALQYSSPEYLHLIGIHAEKVRSNIGESLRAERGKVRRLSLSEQELKDVAKDHGDHLVRFTQQNFLRIYPKGSRVDSSNYNPFVGWTHGAQMVAFNMQGDDKYLWIMQGMFRANGGCGYVKKPDFLTFGEVRDLSRAEPLEVKKTLKVKIYMGEGWLREFYLTHFDWFSPPDLYAEMSVIGVAADSIKISTRKIDDQWEPMWDQEFTFELRVPELALLLIIVNDYDTLKEHEFAGQTCLPISELRPGIRSVPLHDRSGNRYRHVRLLVRFQFV</sequence>
<evidence type="ECO:0000256" key="5">
    <source>
        <dbReference type="ARBA" id="ARBA00022475"/>
    </source>
</evidence>
<dbReference type="InterPro" id="IPR017946">
    <property type="entry name" value="PLC-like_Pdiesterase_TIM-brl"/>
</dbReference>
<dbReference type="SUPFAM" id="SSF49562">
    <property type="entry name" value="C2 domain (Calcium/lipid-binding domain, CaLB)"/>
    <property type="match status" value="1"/>
</dbReference>
<evidence type="ECO:0000256" key="1">
    <source>
        <dbReference type="ARBA" id="ARBA00001195"/>
    </source>
</evidence>
<dbReference type="Gene3D" id="1.10.238.10">
    <property type="entry name" value="EF-hand"/>
    <property type="match status" value="1"/>
</dbReference>
<evidence type="ECO:0000256" key="10">
    <source>
        <dbReference type="ARBA" id="ARBA00023224"/>
    </source>
</evidence>
<dbReference type="GO" id="GO:0051209">
    <property type="term" value="P:release of sequestered calcium ion into cytosol"/>
    <property type="evidence" value="ECO:0007669"/>
    <property type="project" value="TreeGrafter"/>
</dbReference>
<keyword evidence="7 11" id="KW-0442">Lipid degradation</keyword>